<name>A0A9E5MDU0_9MICO</name>
<dbReference type="GO" id="GO:0003676">
    <property type="term" value="F:nucleic acid binding"/>
    <property type="evidence" value="ECO:0007669"/>
    <property type="project" value="InterPro"/>
</dbReference>
<dbReference type="PRINTS" id="PR00507">
    <property type="entry name" value="N12N6MTFRASE"/>
</dbReference>
<keyword evidence="3" id="KW-0378">Hydrolase</keyword>
<sequence length="557" mass="62807">MSEAAVIAAEKHVPDVLETLAQLPNDDVYTPPKVVGAMLDVLPDHVWSEPDYRWLDPATKSGIFLREVFRRLMVGLAPWQPDGVKRREHILKNMIFGSATTQLNGEIARRTLYQTRDATGLQVKDPSLEDLVVHFDEPHGNVPYVETEHTLDKKERFCTVCRAPATLIRERRESFAYSFIHGTYPTKELAAMKFDVIVGNPPYQIGMDDGKGNRTANITPLYNLFVEKAIAMNPKYVVMITPSRWFAGGKGLNEFRDKMIADRRLRVLVDNPKLYDVFPMAKIEGGVSYFLWDREYLGDCEFSTRIGGNVRDTRTRDLRLGRGVLLRDNFAAGIVQKIASDPFSKGSLADLVSASDPFGQSIKTNFKGASDSPFEGSIPLVFATKVGHIDPDMLERNRAWVERWKVLIPMAFGDSGAENFSVTGEPIALAPGSACTQSYLVAGTFDNSQETQNYAYYLTTKFVRFLVLQRKISQHLTNARFTFVPLLDMSRRWTDSDLYQQFRLSDEEVEYIERMIASREPILSLDSPIPATHLPGGRKYRPGDVSDEVEPEGDVDE</sequence>
<feature type="compositionally biased region" description="Acidic residues" evidence="1">
    <location>
        <begin position="545"/>
        <end position="557"/>
    </location>
</feature>
<dbReference type="Gene3D" id="3.40.50.150">
    <property type="entry name" value="Vaccinia Virus protein VP39"/>
    <property type="match status" value="1"/>
</dbReference>
<proteinExistence type="predicted"/>
<evidence type="ECO:0000313" key="3">
    <source>
        <dbReference type="EMBL" id="NHF61787.1"/>
    </source>
</evidence>
<dbReference type="GO" id="GO:0006304">
    <property type="term" value="P:DNA modification"/>
    <property type="evidence" value="ECO:0007669"/>
    <property type="project" value="InterPro"/>
</dbReference>
<reference evidence="3 4" key="1">
    <citation type="submission" date="2020-03" db="EMBL/GenBank/DDBJ databases">
        <title>Chryseoglobus sp. isolated from a deep-sea seamount.</title>
        <authorList>
            <person name="Zhang D.-C."/>
        </authorList>
    </citation>
    <scope>NUCLEOTIDE SEQUENCE [LARGE SCALE GENOMIC DNA]</scope>
    <source>
        <strain evidence="3 4">KN1116</strain>
    </source>
</reference>
<feature type="region of interest" description="Disordered" evidence="1">
    <location>
        <begin position="527"/>
        <end position="557"/>
    </location>
</feature>
<feature type="domain" description="Type II methyltransferase M.TaqI-like" evidence="2">
    <location>
        <begin position="93"/>
        <end position="278"/>
    </location>
</feature>
<gene>
    <name evidence="3" type="ORF">FK219_000785</name>
</gene>
<organism evidence="3 4">
    <name type="scientific">Microcella pacifica</name>
    <dbReference type="NCBI Taxonomy" id="2591847"/>
    <lineage>
        <taxon>Bacteria</taxon>
        <taxon>Bacillati</taxon>
        <taxon>Actinomycetota</taxon>
        <taxon>Actinomycetes</taxon>
        <taxon>Micrococcales</taxon>
        <taxon>Microbacteriaceae</taxon>
        <taxon>Microcella</taxon>
    </lineage>
</organism>
<protein>
    <submittedName>
        <fullName evidence="3">Restriction endonuclease</fullName>
    </submittedName>
</protein>
<dbReference type="GO" id="GO:0032259">
    <property type="term" value="P:methylation"/>
    <property type="evidence" value="ECO:0007669"/>
    <property type="project" value="InterPro"/>
</dbReference>
<dbReference type="GO" id="GO:0004519">
    <property type="term" value="F:endonuclease activity"/>
    <property type="evidence" value="ECO:0007669"/>
    <property type="project" value="UniProtKB-KW"/>
</dbReference>
<keyword evidence="3" id="KW-0540">Nuclease</keyword>
<dbReference type="InterPro" id="IPR011639">
    <property type="entry name" value="MethylTrfase_TaqI-like_dom"/>
</dbReference>
<accession>A0A9E5MDU0</accession>
<evidence type="ECO:0000313" key="4">
    <source>
        <dbReference type="Proteomes" id="UP000818266"/>
    </source>
</evidence>
<dbReference type="GO" id="GO:0009007">
    <property type="term" value="F:site-specific DNA-methyltransferase (adenine-specific) activity"/>
    <property type="evidence" value="ECO:0007669"/>
    <property type="project" value="UniProtKB-EC"/>
</dbReference>
<dbReference type="InterPro" id="IPR002052">
    <property type="entry name" value="DNA_methylase_N6_adenine_CS"/>
</dbReference>
<dbReference type="PROSITE" id="PS00092">
    <property type="entry name" value="N6_MTASE"/>
    <property type="match status" value="1"/>
</dbReference>
<dbReference type="EMBL" id="VIKT02000001">
    <property type="protein sequence ID" value="NHF61787.1"/>
    <property type="molecule type" value="Genomic_DNA"/>
</dbReference>
<dbReference type="SUPFAM" id="SSF53335">
    <property type="entry name" value="S-adenosyl-L-methionine-dependent methyltransferases"/>
    <property type="match status" value="1"/>
</dbReference>
<dbReference type="Pfam" id="PF07669">
    <property type="entry name" value="Eco57I"/>
    <property type="match status" value="1"/>
</dbReference>
<evidence type="ECO:0000259" key="2">
    <source>
        <dbReference type="Pfam" id="PF07669"/>
    </source>
</evidence>
<keyword evidence="4" id="KW-1185">Reference proteome</keyword>
<keyword evidence="3" id="KW-0255">Endonuclease</keyword>
<comment type="caution">
    <text evidence="3">The sequence shown here is derived from an EMBL/GenBank/DDBJ whole genome shotgun (WGS) entry which is preliminary data.</text>
</comment>
<evidence type="ECO:0000256" key="1">
    <source>
        <dbReference type="SAM" id="MobiDB-lite"/>
    </source>
</evidence>
<dbReference type="RefSeq" id="WP_152581985.1">
    <property type="nucleotide sequence ID" value="NZ_VIKT02000001.1"/>
</dbReference>
<dbReference type="Proteomes" id="UP000818266">
    <property type="component" value="Unassembled WGS sequence"/>
</dbReference>
<dbReference type="InterPro" id="IPR029063">
    <property type="entry name" value="SAM-dependent_MTases_sf"/>
</dbReference>
<dbReference type="AlphaFoldDB" id="A0A9E5MDU0"/>
<dbReference type="OrthoDB" id="9782445at2"/>